<comment type="similarity">
    <text evidence="2">Belongs to the BPI/LBP/Plunc superfamily. BPI/LBP family.</text>
</comment>
<dbReference type="Proteomes" id="UP000694890">
    <property type="component" value="Linkage group LG6"/>
</dbReference>
<evidence type="ECO:0000259" key="9">
    <source>
        <dbReference type="SMART" id="SM00328"/>
    </source>
</evidence>
<dbReference type="FunFam" id="3.15.20.10:FF:000001">
    <property type="entry name" value="Phospholipid transfer protein"/>
    <property type="match status" value="1"/>
</dbReference>
<dbReference type="RefSeq" id="XP_018544416.1">
    <property type="nucleotide sequence ID" value="XM_018688900.2"/>
</dbReference>
<comment type="subunit">
    <text evidence="7">Monomer. Homodimer; disulfide-linked.</text>
</comment>
<dbReference type="GeneID" id="108891661"/>
<keyword evidence="7" id="KW-0929">Antimicrobial</keyword>
<evidence type="ECO:0000256" key="8">
    <source>
        <dbReference type="SAM" id="SignalP"/>
    </source>
</evidence>
<keyword evidence="7" id="KW-0399">Innate immunity</keyword>
<comment type="domain">
    <text evidence="7">The N- and C-terminal barrels adopt an identical fold despite having only 13% of conserved residues.</text>
</comment>
<dbReference type="STRING" id="8187.ENSLCAP00010001684"/>
<dbReference type="Proteomes" id="UP000314980">
    <property type="component" value="Unassembled WGS sequence"/>
</dbReference>
<feature type="domain" description="Lipid-binding serum glycoprotein C-terminal" evidence="10">
    <location>
        <begin position="259"/>
        <end position="461"/>
    </location>
</feature>
<comment type="function">
    <text evidence="7">The cytotoxic action of BPI is limited to many species of Gram-negative bacteria; this specificity may be explained by a strong affinity of the very basic N-terminal half for the negatively charged lipopolysaccharides that are unique to the Gram-negative bacterial outer envelope.</text>
</comment>
<dbReference type="GO" id="GO:0045087">
    <property type="term" value="P:innate immune response"/>
    <property type="evidence" value="ECO:0007669"/>
    <property type="project" value="UniProtKB-UniRule"/>
</dbReference>
<dbReference type="Pfam" id="PF02886">
    <property type="entry name" value="LBP_BPI_CETP_C"/>
    <property type="match status" value="1"/>
</dbReference>
<evidence type="ECO:0000256" key="3">
    <source>
        <dbReference type="ARBA" id="ARBA00022525"/>
    </source>
</evidence>
<keyword evidence="7" id="KW-0044">Antibiotic</keyword>
<dbReference type="SUPFAM" id="SSF55394">
    <property type="entry name" value="Bactericidal permeability-increasing protein, BPI"/>
    <property type="match status" value="2"/>
</dbReference>
<feature type="domain" description="Lipid-binding serum glycoprotein N-terminal" evidence="9">
    <location>
        <begin position="26"/>
        <end position="244"/>
    </location>
</feature>
<dbReference type="InterPro" id="IPR032942">
    <property type="entry name" value="BPI/LBP/Plunc"/>
</dbReference>
<keyword evidence="7 8" id="KW-0732">Signal</keyword>
<reference evidence="12" key="1">
    <citation type="submission" date="2015-09" db="EMBL/GenBank/DDBJ databases">
        <authorList>
            <person name="Sai Rama Sridatta P."/>
        </authorList>
    </citation>
    <scope>NUCLEOTIDE SEQUENCE [LARGE SCALE GENOMIC DNA]</scope>
</reference>
<dbReference type="GO" id="GO:0050829">
    <property type="term" value="P:defense response to Gram-negative bacterium"/>
    <property type="evidence" value="ECO:0007669"/>
    <property type="project" value="UniProtKB-UniRule"/>
</dbReference>
<sequence>MLQSVIVVLMLLPCVCGKNPAIQVTLNDKGLQYGKHAGTDWIQEKLERVTFPDITGDVLGFIHYTLTGTRVKQCDLPEPSVQFYPDAKGIKTSISGLNIALTGGWTTHCGIIHDGGSFDMAVFSVDVASVVELGNDTNGHLSVTSVKCDAQVGGVDVQFHGGASWIFKPFVKYFKDRISSEIQMNICSNVKKIIENLEQYLQATNVSLDLDRVLTFDFPLTGSPDVNVSSLHLGFKGEFYNTKTHVEPPFEAQPFTMPDQQGYMLSVGLSEFTLNSASYALYSAGVFQAVINDSMIPPGSPVHLNTSLMGPFVPELPKMFPGLMMNLQVYAREVPVFSFQPDAVKLSFQGAVKAFAIQRNGTQTPLFKLNVDSEFSSKVWIAGGRVKASISMDNLTLTLAGSEVGTVKIDALESLVKMGVKIALVKLNNQLSEGIVLPRMKWAQLVNSVLKVEQGFIALASDAQVLLTDGGFD</sequence>
<keyword evidence="3 7" id="KW-0964">Secreted</keyword>
<reference evidence="11" key="3">
    <citation type="submission" date="2025-05" db="UniProtKB">
        <authorList>
            <consortium name="Ensembl"/>
        </authorList>
    </citation>
    <scope>IDENTIFICATION</scope>
</reference>
<evidence type="ECO:0000256" key="7">
    <source>
        <dbReference type="RuleBase" id="RU369039"/>
    </source>
</evidence>
<keyword evidence="12" id="KW-1185">Reference proteome</keyword>
<gene>
    <name evidence="11 13 14" type="primary">bpifcl</name>
</gene>
<dbReference type="GO" id="GO:0005615">
    <property type="term" value="C:extracellular space"/>
    <property type="evidence" value="ECO:0007669"/>
    <property type="project" value="UniProtKB-UniRule"/>
</dbReference>
<evidence type="ECO:0000313" key="14">
    <source>
        <dbReference type="RefSeq" id="XP_018544417.1"/>
    </source>
</evidence>
<accession>A0A4W6BLE9</accession>
<dbReference type="Gene3D" id="3.15.10.10">
    <property type="entry name" value="Bactericidal permeability-increasing protein, domain 1"/>
    <property type="match status" value="1"/>
</dbReference>
<evidence type="ECO:0000256" key="6">
    <source>
        <dbReference type="PIRSR" id="PIRSR002417-50"/>
    </source>
</evidence>
<comment type="subcellular location">
    <subcellularLocation>
        <location evidence="1 7">Secreted</location>
    </subcellularLocation>
</comment>
<feature type="chain" id="PRO_5044612328" description="Bactericidal permeability-increasing protein" evidence="8">
    <location>
        <begin position="18"/>
        <end position="473"/>
    </location>
</feature>
<organism evidence="11 12">
    <name type="scientific">Lates calcarifer</name>
    <name type="common">Barramundi</name>
    <name type="synonym">Holocentrus calcarifer</name>
    <dbReference type="NCBI Taxonomy" id="8187"/>
    <lineage>
        <taxon>Eukaryota</taxon>
        <taxon>Metazoa</taxon>
        <taxon>Chordata</taxon>
        <taxon>Craniata</taxon>
        <taxon>Vertebrata</taxon>
        <taxon>Euteleostomi</taxon>
        <taxon>Actinopterygii</taxon>
        <taxon>Neopterygii</taxon>
        <taxon>Teleostei</taxon>
        <taxon>Neoteleostei</taxon>
        <taxon>Acanthomorphata</taxon>
        <taxon>Carangaria</taxon>
        <taxon>Carangaria incertae sedis</taxon>
        <taxon>Centropomidae</taxon>
        <taxon>Lates</taxon>
    </lineage>
</organism>
<evidence type="ECO:0000256" key="1">
    <source>
        <dbReference type="ARBA" id="ARBA00004613"/>
    </source>
</evidence>
<dbReference type="Pfam" id="PF01273">
    <property type="entry name" value="LBP_BPI_CETP"/>
    <property type="match status" value="1"/>
</dbReference>
<dbReference type="AlphaFoldDB" id="A0A4W6BLE9"/>
<dbReference type="RefSeq" id="XP_018544417.1">
    <property type="nucleotide sequence ID" value="XM_018688901.2"/>
</dbReference>
<dbReference type="GeneTree" id="ENSGT01150000286994"/>
<evidence type="ECO:0000256" key="2">
    <source>
        <dbReference type="ARBA" id="ARBA00007292"/>
    </source>
</evidence>
<evidence type="ECO:0000313" key="11">
    <source>
        <dbReference type="Ensembl" id="ENSLCAP00010001684.1"/>
    </source>
</evidence>
<name>A0A4W6BLE9_LATCA</name>
<dbReference type="OrthoDB" id="9938407at2759"/>
<dbReference type="Gene3D" id="3.15.20.10">
    <property type="entry name" value="Bactericidal permeability-increasing protein, domain 2"/>
    <property type="match status" value="1"/>
</dbReference>
<dbReference type="InterPro" id="IPR017943">
    <property type="entry name" value="Bactericidal_perm-incr_a/b_dom"/>
</dbReference>
<dbReference type="InterPro" id="IPR017942">
    <property type="entry name" value="Lipid-bd_serum_glycop_N"/>
</dbReference>
<dbReference type="CTD" id="100003132"/>
<evidence type="ECO:0000259" key="10">
    <source>
        <dbReference type="SMART" id="SM00329"/>
    </source>
</evidence>
<dbReference type="GO" id="GO:0008289">
    <property type="term" value="F:lipid binding"/>
    <property type="evidence" value="ECO:0007669"/>
    <property type="project" value="InterPro"/>
</dbReference>
<keyword evidence="5 7" id="KW-0325">Glycoprotein</keyword>
<dbReference type="KEGG" id="lcf:108891661"/>
<evidence type="ECO:0000313" key="13">
    <source>
        <dbReference type="RefSeq" id="XP_018544416.1"/>
    </source>
</evidence>
<proteinExistence type="inferred from homology"/>
<keyword evidence="7" id="KW-0391">Immunity</keyword>
<dbReference type="PANTHER" id="PTHR10504">
    <property type="entry name" value="BACTERICIDAL PERMEABILITY-INCREASING BPI PROTEIN-RELATED"/>
    <property type="match status" value="1"/>
</dbReference>
<dbReference type="SMART" id="SM00329">
    <property type="entry name" value="BPI2"/>
    <property type="match status" value="1"/>
</dbReference>
<protein>
    <recommendedName>
        <fullName evidence="7">Bactericidal permeability-increasing protein</fullName>
        <shortName evidence="7">BPI</shortName>
    </recommendedName>
</protein>
<dbReference type="InParanoid" id="A0A4W6BLE9"/>
<dbReference type="SMART" id="SM00328">
    <property type="entry name" value="BPI1"/>
    <property type="match status" value="1"/>
</dbReference>
<evidence type="ECO:0000256" key="5">
    <source>
        <dbReference type="ARBA" id="ARBA00023180"/>
    </source>
</evidence>
<comment type="domain">
    <text evidence="7">The N-terminal region may be exposed to the interior of the granule, whereas the C-terminal portion may be embedded in the membrane. During phagocytosis and degranulation, proteases may be released and activated and cleave BPI at the junction of the N- and C-terminal portions of the molecule, providing controlled release of the N-terminal antibacterial fragment when bacteria are ingested.</text>
</comment>
<evidence type="ECO:0000313" key="12">
    <source>
        <dbReference type="Proteomes" id="UP000314980"/>
    </source>
</evidence>
<feature type="signal peptide" evidence="8">
    <location>
        <begin position="1"/>
        <end position="17"/>
    </location>
</feature>
<dbReference type="PIRSF" id="PIRSF002417">
    <property type="entry name" value="Lipid_binding_protein"/>
    <property type="match status" value="1"/>
</dbReference>
<dbReference type="FunFam" id="3.15.10.10:FF:000001">
    <property type="entry name" value="phospholipid transfer protein-like"/>
    <property type="match status" value="1"/>
</dbReference>
<reference evidence="13 14" key="2">
    <citation type="submission" date="2025-04" db="UniProtKB">
        <authorList>
            <consortium name="RefSeq"/>
        </authorList>
    </citation>
    <scope>IDENTIFICATION</scope>
    <source>
        <tissue evidence="13 14">Brain</tissue>
    </source>
</reference>
<evidence type="ECO:0000256" key="4">
    <source>
        <dbReference type="ARBA" id="ARBA00023157"/>
    </source>
</evidence>
<dbReference type="PANTHER" id="PTHR10504:SF132">
    <property type="entry name" value="BACTERICIDAL PERMEABILITY-INCREASING PROTEIN"/>
    <property type="match status" value="1"/>
</dbReference>
<keyword evidence="4 6" id="KW-1015">Disulfide bond</keyword>
<feature type="disulfide bond" evidence="6">
    <location>
        <begin position="148"/>
        <end position="187"/>
    </location>
</feature>
<dbReference type="InterPro" id="IPR001124">
    <property type="entry name" value="Lipid-bd_serum_glycop_C"/>
</dbReference>
<dbReference type="Ensembl" id="ENSLCAT00010001749.1">
    <property type="protein sequence ID" value="ENSLCAP00010001684.1"/>
    <property type="gene ID" value="ENSLCAG00010000969.1"/>
</dbReference>
<dbReference type="InterPro" id="IPR030675">
    <property type="entry name" value="BPI/LBP"/>
</dbReference>